<accession>A0A5N6TEL5</accession>
<feature type="region of interest" description="Disordered" evidence="2">
    <location>
        <begin position="371"/>
        <end position="406"/>
    </location>
</feature>
<feature type="compositionally biased region" description="Low complexity" evidence="2">
    <location>
        <begin position="143"/>
        <end position="163"/>
    </location>
</feature>
<feature type="compositionally biased region" description="Basic and acidic residues" evidence="2">
    <location>
        <begin position="746"/>
        <end position="756"/>
    </location>
</feature>
<feature type="compositionally biased region" description="Polar residues" evidence="2">
    <location>
        <begin position="893"/>
        <end position="903"/>
    </location>
</feature>
<sequence>MDKTPQRRSTASVKSSTPSSLRHCLYPSMAAAASNGNISPRQRPKLKQRADPSKPAALTRVKRRSRMDSSSQMDTDMPWPNGTPSMTGSPKAPSQNSRSKTPELTSASHVNPSSSLLQDLLREQRATRGSRGTASEDFEDNSPRTPRTPGRSRANSQSQSQEEPGSEKQRKINNALASGLKHPREMGMREMDQYISKINKQNFDLKLEIFHRAQQMVVLEKRLERMLDMEEELQRMRELEDELQELRDAEEDNQRLRESNEQLRQEIDKRDQAVTEAVDLICQLEGRIEELEVAGDCSRPSTARPSTRDEPDVATPRPLPAVEIPERRSSKQGGLFADEQRRRSSGSRHLKRAPSFLQAESKNTAALRSVYSPADDHSRSGMSVLSQSESFHSINDTGEPDSPRLSALSECSELHVSDLSGVEADFDELEIPIRRRESAAAASVFTIPARGAHEHGHRNLTGQAPPQQDVADTPRRKNRSALDAFKSSDKPSFESDSFGNSSSQQRQVDSVFGSSRLPPTPDTMSTAYAFGANGSNGSGAEKCQLDHPLALRRGLRRPRSAEELVPRRSSGNNRIEGTDTNISEVMHPRVSADEEDETPAIFPLNSISSKMNYFNNQGVVDRTHFGYYKDGVLLNEDGLEEVLSKLEKDYYSPPKPIEAEEPPVHTPSGSPPLTPQDWVEAAKTDNRPRKKYPRAPTIGPVPPPRLAGARAPSQSSFLGRRHSVDSNVQDIPGIPTLDIGSLEPARQPEPDPEPRRRISFRPRFFGRSSTSRRLQPSPMPDGANEGNEAPSPVVPKTRQLGSSKPSNGDQTEKPMTSYDNARSFGPTYSDSYNDENPKPLSHSFTESNLLASSNANQPSSNGKGHKRRSSLGIIGWMKGASGLGSHSKKSDFDSSVMSTQSCGSVKDRTSSRLTKEHLAANPEIRDPNLASMHVAVEDFAPNASRISWVTGEEPSRRPRYMDRRRRA</sequence>
<dbReference type="Proteomes" id="UP000325780">
    <property type="component" value="Unassembled WGS sequence"/>
</dbReference>
<evidence type="ECO:0000313" key="3">
    <source>
        <dbReference type="EMBL" id="KAE8144559.1"/>
    </source>
</evidence>
<feature type="compositionally biased region" description="Polar residues" evidence="2">
    <location>
        <begin position="799"/>
        <end position="831"/>
    </location>
</feature>
<evidence type="ECO:0000313" key="4">
    <source>
        <dbReference type="Proteomes" id="UP000325780"/>
    </source>
</evidence>
<feature type="region of interest" description="Disordered" evidence="2">
    <location>
        <begin position="454"/>
        <end position="525"/>
    </location>
</feature>
<feature type="region of interest" description="Disordered" evidence="2">
    <location>
        <begin position="293"/>
        <end position="359"/>
    </location>
</feature>
<dbReference type="AlphaFoldDB" id="A0A5N6TEL5"/>
<dbReference type="CDD" id="cd14686">
    <property type="entry name" value="bZIP"/>
    <property type="match status" value="1"/>
</dbReference>
<feature type="compositionally biased region" description="Basic and acidic residues" evidence="2">
    <location>
        <begin position="905"/>
        <end position="916"/>
    </location>
</feature>
<gene>
    <name evidence="3" type="ORF">BDV25DRAFT_166542</name>
</gene>
<proteinExistence type="predicted"/>
<organism evidence="3 4">
    <name type="scientific">Aspergillus avenaceus</name>
    <dbReference type="NCBI Taxonomy" id="36643"/>
    <lineage>
        <taxon>Eukaryota</taxon>
        <taxon>Fungi</taxon>
        <taxon>Dikarya</taxon>
        <taxon>Ascomycota</taxon>
        <taxon>Pezizomycotina</taxon>
        <taxon>Eurotiomycetes</taxon>
        <taxon>Eurotiomycetidae</taxon>
        <taxon>Eurotiales</taxon>
        <taxon>Aspergillaceae</taxon>
        <taxon>Aspergillus</taxon>
        <taxon>Aspergillus subgen. Circumdati</taxon>
    </lineage>
</organism>
<feature type="coiled-coil region" evidence="1">
    <location>
        <begin position="216"/>
        <end position="276"/>
    </location>
</feature>
<evidence type="ECO:0000256" key="2">
    <source>
        <dbReference type="SAM" id="MobiDB-lite"/>
    </source>
</evidence>
<protein>
    <submittedName>
        <fullName evidence="3">Uncharacterized protein</fullName>
    </submittedName>
</protein>
<feature type="region of interest" description="Disordered" evidence="2">
    <location>
        <begin position="1"/>
        <end position="172"/>
    </location>
</feature>
<feature type="compositionally biased region" description="Low complexity" evidence="2">
    <location>
        <begin position="494"/>
        <end position="503"/>
    </location>
</feature>
<dbReference type="OrthoDB" id="10251744at2759"/>
<feature type="compositionally biased region" description="Basic residues" evidence="2">
    <location>
        <begin position="343"/>
        <end position="352"/>
    </location>
</feature>
<feature type="compositionally biased region" description="Low complexity" evidence="2">
    <location>
        <begin position="761"/>
        <end position="773"/>
    </location>
</feature>
<evidence type="ECO:0000256" key="1">
    <source>
        <dbReference type="SAM" id="Coils"/>
    </source>
</evidence>
<reference evidence="3 4" key="1">
    <citation type="submission" date="2019-04" db="EMBL/GenBank/DDBJ databases">
        <title>Friends and foes A comparative genomics study of 23 Aspergillus species from section Flavi.</title>
        <authorList>
            <consortium name="DOE Joint Genome Institute"/>
            <person name="Kjaerbolling I."/>
            <person name="Vesth T."/>
            <person name="Frisvad J.C."/>
            <person name="Nybo J.L."/>
            <person name="Theobald S."/>
            <person name="Kildgaard S."/>
            <person name="Isbrandt T."/>
            <person name="Kuo A."/>
            <person name="Sato A."/>
            <person name="Lyhne E.K."/>
            <person name="Kogle M.E."/>
            <person name="Wiebenga A."/>
            <person name="Kun R.S."/>
            <person name="Lubbers R.J."/>
            <person name="Makela M.R."/>
            <person name="Barry K."/>
            <person name="Chovatia M."/>
            <person name="Clum A."/>
            <person name="Daum C."/>
            <person name="Haridas S."/>
            <person name="He G."/>
            <person name="LaButti K."/>
            <person name="Lipzen A."/>
            <person name="Mondo S."/>
            <person name="Riley R."/>
            <person name="Salamov A."/>
            <person name="Simmons B.A."/>
            <person name="Magnuson J.K."/>
            <person name="Henrissat B."/>
            <person name="Mortensen U.H."/>
            <person name="Larsen T.O."/>
            <person name="Devries R.P."/>
            <person name="Grigoriev I.V."/>
            <person name="Machida M."/>
            <person name="Baker S.E."/>
            <person name="Andersen M.R."/>
        </authorList>
    </citation>
    <scope>NUCLEOTIDE SEQUENCE [LARGE SCALE GENOMIC DNA]</scope>
    <source>
        <strain evidence="3 4">IBT 18842</strain>
    </source>
</reference>
<keyword evidence="1" id="KW-0175">Coiled coil</keyword>
<feature type="compositionally biased region" description="Polar residues" evidence="2">
    <location>
        <begin position="842"/>
        <end position="862"/>
    </location>
</feature>
<feature type="compositionally biased region" description="Low complexity" evidence="2">
    <location>
        <begin position="9"/>
        <end position="20"/>
    </location>
</feature>
<name>A0A5N6TEL5_ASPAV</name>
<feature type="compositionally biased region" description="Polar residues" evidence="2">
    <location>
        <begin position="569"/>
        <end position="578"/>
    </location>
</feature>
<dbReference type="EMBL" id="ML742486">
    <property type="protein sequence ID" value="KAE8144559.1"/>
    <property type="molecule type" value="Genomic_DNA"/>
</dbReference>
<feature type="compositionally biased region" description="Polar residues" evidence="2">
    <location>
        <begin position="380"/>
        <end position="396"/>
    </location>
</feature>
<keyword evidence="4" id="KW-1185">Reference proteome</keyword>
<feature type="compositionally biased region" description="Polar residues" evidence="2">
    <location>
        <begin position="82"/>
        <end position="117"/>
    </location>
</feature>
<feature type="compositionally biased region" description="Low complexity" evidence="2">
    <location>
        <begin position="68"/>
        <end position="77"/>
    </location>
</feature>
<feature type="region of interest" description="Disordered" evidence="2">
    <location>
        <begin position="653"/>
        <end position="916"/>
    </location>
</feature>
<feature type="region of interest" description="Disordered" evidence="2">
    <location>
        <begin position="559"/>
        <end position="578"/>
    </location>
</feature>